<evidence type="ECO:0000256" key="1">
    <source>
        <dbReference type="SAM" id="MobiDB-lite"/>
    </source>
</evidence>
<dbReference type="PANTHER" id="PTHR33564">
    <property type="entry name" value="TRANSMEMBRANE PROTEIN"/>
    <property type="match status" value="1"/>
</dbReference>
<protein>
    <submittedName>
        <fullName evidence="2">Uncharacterized protein</fullName>
    </submittedName>
</protein>
<comment type="caution">
    <text evidence="2">The sequence shown here is derived from an EMBL/GenBank/DDBJ whole genome shotgun (WGS) entry which is preliminary data.</text>
</comment>
<sequence>MAVADLRKLIPEPPSSQVMGLLSVLAISGSVAILTLSGKLRLGATEGHEDQSPESQARTVAELEDTCAPSSASTRSEQQTSSMVPVHKEKVGYCVTGSRSTISEQDRSRKSSRIAKKRVRFAEDVRETHGDSREYRQRYESIREPPKLSLVAASSGAVRHVQSPHSRQQHQRQQSKNQKMPANWAALYRGLCQQRRYAAAVYC</sequence>
<organism evidence="2 3">
    <name type="scientific">Ceratopteris richardii</name>
    <name type="common">Triangle waterfern</name>
    <dbReference type="NCBI Taxonomy" id="49495"/>
    <lineage>
        <taxon>Eukaryota</taxon>
        <taxon>Viridiplantae</taxon>
        <taxon>Streptophyta</taxon>
        <taxon>Embryophyta</taxon>
        <taxon>Tracheophyta</taxon>
        <taxon>Polypodiopsida</taxon>
        <taxon>Polypodiidae</taxon>
        <taxon>Polypodiales</taxon>
        <taxon>Pteridineae</taxon>
        <taxon>Pteridaceae</taxon>
        <taxon>Parkerioideae</taxon>
        <taxon>Ceratopteris</taxon>
    </lineage>
</organism>
<dbReference type="PANTHER" id="PTHR33564:SF8">
    <property type="entry name" value="TRANSMEMBRANE PROTEIN"/>
    <property type="match status" value="1"/>
</dbReference>
<gene>
    <name evidence="2" type="ORF">KP509_11G080800</name>
</gene>
<reference evidence="2" key="1">
    <citation type="submission" date="2021-08" db="EMBL/GenBank/DDBJ databases">
        <title>WGS assembly of Ceratopteris richardii.</title>
        <authorList>
            <person name="Marchant D.B."/>
            <person name="Chen G."/>
            <person name="Jenkins J."/>
            <person name="Shu S."/>
            <person name="Leebens-Mack J."/>
            <person name="Grimwood J."/>
            <person name="Schmutz J."/>
            <person name="Soltis P."/>
            <person name="Soltis D."/>
            <person name="Chen Z.-H."/>
        </authorList>
    </citation>
    <scope>NUCLEOTIDE SEQUENCE</scope>
    <source>
        <strain evidence="2">Whitten #5841</strain>
        <tissue evidence="2">Leaf</tissue>
    </source>
</reference>
<evidence type="ECO:0000313" key="3">
    <source>
        <dbReference type="Proteomes" id="UP000825935"/>
    </source>
</evidence>
<keyword evidence="3" id="KW-1185">Reference proteome</keyword>
<name>A0A8T2TR33_CERRI</name>
<feature type="region of interest" description="Disordered" evidence="1">
    <location>
        <begin position="66"/>
        <end position="86"/>
    </location>
</feature>
<feature type="compositionally biased region" description="Polar residues" evidence="1">
    <location>
        <begin position="68"/>
        <end position="83"/>
    </location>
</feature>
<feature type="region of interest" description="Disordered" evidence="1">
    <location>
        <begin position="156"/>
        <end position="180"/>
    </location>
</feature>
<feature type="compositionally biased region" description="Low complexity" evidence="1">
    <location>
        <begin position="159"/>
        <end position="175"/>
    </location>
</feature>
<dbReference type="AlphaFoldDB" id="A0A8T2TR33"/>
<evidence type="ECO:0000313" key="2">
    <source>
        <dbReference type="EMBL" id="KAH7426001.1"/>
    </source>
</evidence>
<proteinExistence type="predicted"/>
<dbReference type="OMA" id="RCDRKTK"/>
<dbReference type="Proteomes" id="UP000825935">
    <property type="component" value="Chromosome 11"/>
</dbReference>
<accession>A0A8T2TR33</accession>
<dbReference type="EMBL" id="CM035416">
    <property type="protein sequence ID" value="KAH7426001.1"/>
    <property type="molecule type" value="Genomic_DNA"/>
</dbReference>